<dbReference type="AlphaFoldDB" id="A0A7C8ZRL1"/>
<keyword evidence="1" id="KW-1133">Transmembrane helix</keyword>
<reference evidence="2" key="1">
    <citation type="journal article" date="2013" name="J. Plant Res.">
        <title>Effect of fungi and light on seed germination of three Opuntia species from semiarid lands of central Mexico.</title>
        <authorList>
            <person name="Delgado-Sanchez P."/>
            <person name="Jimenez-Bremont J.F."/>
            <person name="Guerrero-Gonzalez Mde L."/>
            <person name="Flores J."/>
        </authorList>
    </citation>
    <scope>NUCLEOTIDE SEQUENCE</scope>
    <source>
        <tissue evidence="2">Cladode</tissue>
    </source>
</reference>
<sequence>MAIPFVFILYIFIHPLLLILIPIFAGYIPRVILAINLIPLLAHPVLLSLILMLIPILSVFREAIFLHIFTHPLLLIPIHLIIDIIIILSILQESSITHSFPLILIPTPPIPIVIGICHDKIPKSFLAQALTFNVLNFTNTISGFNRLMPIKTVPMLENIRLRCRSWSQGW</sequence>
<keyword evidence="1" id="KW-0812">Transmembrane</keyword>
<accession>A0A7C8ZRL1</accession>
<dbReference type="EMBL" id="GISG01157189">
    <property type="protein sequence ID" value="MBA4648809.1"/>
    <property type="molecule type" value="Transcribed_RNA"/>
</dbReference>
<reference evidence="2" key="2">
    <citation type="submission" date="2020-07" db="EMBL/GenBank/DDBJ databases">
        <authorList>
            <person name="Vera ALvarez R."/>
            <person name="Arias-Moreno D.M."/>
            <person name="Jimenez-Jacinto V."/>
            <person name="Jimenez-Bremont J.F."/>
            <person name="Swaminathan K."/>
            <person name="Moose S.P."/>
            <person name="Guerrero-Gonzalez M.L."/>
            <person name="Marino-Ramirez L."/>
            <person name="Landsman D."/>
            <person name="Rodriguez-Kessler M."/>
            <person name="Delgado-Sanchez P."/>
        </authorList>
    </citation>
    <scope>NUCLEOTIDE SEQUENCE</scope>
    <source>
        <tissue evidence="2">Cladode</tissue>
    </source>
</reference>
<dbReference type="EMBL" id="GISG01157190">
    <property type="protein sequence ID" value="MBA4648810.1"/>
    <property type="molecule type" value="Transcribed_RNA"/>
</dbReference>
<feature type="transmembrane region" description="Helical" evidence="1">
    <location>
        <begin position="72"/>
        <end position="91"/>
    </location>
</feature>
<feature type="transmembrane region" description="Helical" evidence="1">
    <location>
        <begin position="7"/>
        <end position="28"/>
    </location>
</feature>
<organism evidence="2">
    <name type="scientific">Opuntia streptacantha</name>
    <name type="common">Prickly pear cactus</name>
    <name type="synonym">Opuntia cardona</name>
    <dbReference type="NCBI Taxonomy" id="393608"/>
    <lineage>
        <taxon>Eukaryota</taxon>
        <taxon>Viridiplantae</taxon>
        <taxon>Streptophyta</taxon>
        <taxon>Embryophyta</taxon>
        <taxon>Tracheophyta</taxon>
        <taxon>Spermatophyta</taxon>
        <taxon>Magnoliopsida</taxon>
        <taxon>eudicotyledons</taxon>
        <taxon>Gunneridae</taxon>
        <taxon>Pentapetalae</taxon>
        <taxon>Caryophyllales</taxon>
        <taxon>Cactineae</taxon>
        <taxon>Cactaceae</taxon>
        <taxon>Opuntioideae</taxon>
        <taxon>Opuntia</taxon>
    </lineage>
</organism>
<keyword evidence="1" id="KW-0472">Membrane</keyword>
<evidence type="ECO:0000313" key="2">
    <source>
        <dbReference type="EMBL" id="MBA4648810.1"/>
    </source>
</evidence>
<protein>
    <submittedName>
        <fullName evidence="2">Uncharacterized protein</fullName>
    </submittedName>
</protein>
<proteinExistence type="predicted"/>
<name>A0A7C8ZRL1_OPUST</name>
<feature type="transmembrane region" description="Helical" evidence="1">
    <location>
        <begin position="40"/>
        <end position="60"/>
    </location>
</feature>
<evidence type="ECO:0000256" key="1">
    <source>
        <dbReference type="SAM" id="Phobius"/>
    </source>
</evidence>